<dbReference type="CDD" id="cd03214">
    <property type="entry name" value="ABC_Iron-Siderophores_B12_Hemin"/>
    <property type="match status" value="1"/>
</dbReference>
<dbReference type="GO" id="GO:0005886">
    <property type="term" value="C:plasma membrane"/>
    <property type="evidence" value="ECO:0007669"/>
    <property type="project" value="UniProtKB-SubCell"/>
</dbReference>
<dbReference type="PROSITE" id="PS00211">
    <property type="entry name" value="ABC_TRANSPORTER_1"/>
    <property type="match status" value="1"/>
</dbReference>
<dbReference type="EMBL" id="FOPJ01000002">
    <property type="protein sequence ID" value="SFG30672.1"/>
    <property type="molecule type" value="Genomic_DNA"/>
</dbReference>
<keyword evidence="4" id="KW-0410">Iron transport</keyword>
<dbReference type="Pfam" id="PF00005">
    <property type="entry name" value="ABC_tran"/>
    <property type="match status" value="1"/>
</dbReference>
<dbReference type="SUPFAM" id="SSF52540">
    <property type="entry name" value="P-loop containing nucleoside triphosphate hydrolases"/>
    <property type="match status" value="1"/>
</dbReference>
<keyword evidence="7" id="KW-0408">Iron</keyword>
<evidence type="ECO:0000256" key="1">
    <source>
        <dbReference type="ARBA" id="ARBA00004202"/>
    </source>
</evidence>
<dbReference type="GO" id="GO:0006826">
    <property type="term" value="P:iron ion transport"/>
    <property type="evidence" value="ECO:0007669"/>
    <property type="project" value="UniProtKB-KW"/>
</dbReference>
<keyword evidence="3" id="KW-1003">Cell membrane</keyword>
<dbReference type="GO" id="GO:0016887">
    <property type="term" value="F:ATP hydrolysis activity"/>
    <property type="evidence" value="ECO:0007669"/>
    <property type="project" value="InterPro"/>
</dbReference>
<dbReference type="InterPro" id="IPR003439">
    <property type="entry name" value="ABC_transporter-like_ATP-bd"/>
</dbReference>
<dbReference type="AlphaFoldDB" id="A0A1I2QQG3"/>
<reference evidence="11 12" key="1">
    <citation type="submission" date="2016-10" db="EMBL/GenBank/DDBJ databases">
        <authorList>
            <person name="de Groot N.N."/>
        </authorList>
    </citation>
    <scope>NUCLEOTIDE SEQUENCE [LARGE SCALE GENOMIC DNA]</scope>
    <source>
        <strain>J11</strain>
        <strain evidence="12">PG 39</strain>
    </source>
</reference>
<accession>A0A1I2QQG3</accession>
<evidence type="ECO:0000256" key="7">
    <source>
        <dbReference type="ARBA" id="ARBA00023004"/>
    </source>
</evidence>
<evidence type="ECO:0000256" key="2">
    <source>
        <dbReference type="ARBA" id="ARBA00022448"/>
    </source>
</evidence>
<dbReference type="InterPro" id="IPR027417">
    <property type="entry name" value="P-loop_NTPase"/>
</dbReference>
<evidence type="ECO:0000313" key="11">
    <source>
        <dbReference type="EMBL" id="SFG30672.1"/>
    </source>
</evidence>
<keyword evidence="5" id="KW-0547">Nucleotide-binding</keyword>
<sequence length="280" mass="30549">MSTDNTPNNTANTTANTTAATTEGIIIRDVHQSYGGSAVLHGVNAHIRPGTVTSIIGPNGAGKSTLLSIMARLAKPTQGTVEVDGLNVHKVGSSEVAKVLAVLRQENTIGVRLTVRDLVGFGRFPHDRGHHRPEDLRIIDESLEYLELGDLADRFLDELSGGQRQRAFVAMVLAQDTRYVLLDEPLNNLDMKHAANMMNRVHRAARDTGRTFVLVIHDVNIAAAYSDRIIALRDGIVVADGAADEVLTSETLHDIYDMHMPVTTVDGQKMAMYFGRPTYE</sequence>
<dbReference type="FunFam" id="3.40.50.300:FF:000134">
    <property type="entry name" value="Iron-enterobactin ABC transporter ATP-binding protein"/>
    <property type="match status" value="1"/>
</dbReference>
<protein>
    <submittedName>
        <fullName evidence="11">Iron complex transport system ATP-binding protein</fullName>
    </submittedName>
</protein>
<proteinExistence type="predicted"/>
<dbReference type="STRING" id="185761.SAMN05660282_00576"/>
<keyword evidence="2" id="KW-0813">Transport</keyword>
<dbReference type="PANTHER" id="PTHR42771:SF3">
    <property type="entry name" value="PETROBACTIN IMPORT ATP-BINDING PROTEIN YCLP"/>
    <property type="match status" value="1"/>
</dbReference>
<dbReference type="OrthoDB" id="3579586at2"/>
<dbReference type="GO" id="GO:0005524">
    <property type="term" value="F:ATP binding"/>
    <property type="evidence" value="ECO:0007669"/>
    <property type="project" value="UniProtKB-KW"/>
</dbReference>
<evidence type="ECO:0000256" key="5">
    <source>
        <dbReference type="ARBA" id="ARBA00022741"/>
    </source>
</evidence>
<dbReference type="PROSITE" id="PS50893">
    <property type="entry name" value="ABC_TRANSPORTER_2"/>
    <property type="match status" value="1"/>
</dbReference>
<keyword evidence="6 11" id="KW-0067">ATP-binding</keyword>
<evidence type="ECO:0000256" key="9">
    <source>
        <dbReference type="ARBA" id="ARBA00023136"/>
    </source>
</evidence>
<dbReference type="InterPro" id="IPR051535">
    <property type="entry name" value="Siderophore_ABC-ATPase"/>
</dbReference>
<evidence type="ECO:0000313" key="12">
    <source>
        <dbReference type="Proteomes" id="UP000199065"/>
    </source>
</evidence>
<evidence type="ECO:0000256" key="4">
    <source>
        <dbReference type="ARBA" id="ARBA00022496"/>
    </source>
</evidence>
<keyword evidence="9" id="KW-0472">Membrane</keyword>
<dbReference type="Proteomes" id="UP000199065">
    <property type="component" value="Unassembled WGS sequence"/>
</dbReference>
<keyword evidence="8" id="KW-0406">Ion transport</keyword>
<name>A0A1I2QQG3_9CORY</name>
<evidence type="ECO:0000256" key="3">
    <source>
        <dbReference type="ARBA" id="ARBA00022475"/>
    </source>
</evidence>
<dbReference type="SMART" id="SM00382">
    <property type="entry name" value="AAA"/>
    <property type="match status" value="1"/>
</dbReference>
<dbReference type="RefSeq" id="WP_092284193.1">
    <property type="nucleotide sequence ID" value="NZ_FOPJ01000002.1"/>
</dbReference>
<dbReference type="Gene3D" id="3.40.50.300">
    <property type="entry name" value="P-loop containing nucleotide triphosphate hydrolases"/>
    <property type="match status" value="1"/>
</dbReference>
<dbReference type="InterPro" id="IPR017871">
    <property type="entry name" value="ABC_transporter-like_CS"/>
</dbReference>
<evidence type="ECO:0000256" key="8">
    <source>
        <dbReference type="ARBA" id="ARBA00023065"/>
    </source>
</evidence>
<gene>
    <name evidence="11" type="ORF">SAMN05660282_00576</name>
</gene>
<dbReference type="InterPro" id="IPR003593">
    <property type="entry name" value="AAA+_ATPase"/>
</dbReference>
<feature type="domain" description="ABC transporter" evidence="10">
    <location>
        <begin position="25"/>
        <end position="259"/>
    </location>
</feature>
<dbReference type="PANTHER" id="PTHR42771">
    <property type="entry name" value="IRON(3+)-HYDROXAMATE IMPORT ATP-BINDING PROTEIN FHUC"/>
    <property type="match status" value="1"/>
</dbReference>
<organism evidence="11 12">
    <name type="scientific">Corynebacterium spheniscorum</name>
    <dbReference type="NCBI Taxonomy" id="185761"/>
    <lineage>
        <taxon>Bacteria</taxon>
        <taxon>Bacillati</taxon>
        <taxon>Actinomycetota</taxon>
        <taxon>Actinomycetes</taxon>
        <taxon>Mycobacteriales</taxon>
        <taxon>Corynebacteriaceae</taxon>
        <taxon>Corynebacterium</taxon>
    </lineage>
</organism>
<evidence type="ECO:0000256" key="6">
    <source>
        <dbReference type="ARBA" id="ARBA00022840"/>
    </source>
</evidence>
<keyword evidence="12" id="KW-1185">Reference proteome</keyword>
<evidence type="ECO:0000259" key="10">
    <source>
        <dbReference type="PROSITE" id="PS50893"/>
    </source>
</evidence>
<comment type="subcellular location">
    <subcellularLocation>
        <location evidence="1">Cell membrane</location>
        <topology evidence="1">Peripheral membrane protein</topology>
    </subcellularLocation>
</comment>